<keyword evidence="4" id="KW-1185">Reference proteome</keyword>
<feature type="region of interest" description="Disordered" evidence="1">
    <location>
        <begin position="123"/>
        <end position="154"/>
    </location>
</feature>
<dbReference type="AlphaFoldDB" id="K6VF63"/>
<name>K6VF63_9MICO</name>
<dbReference type="STRING" id="1184609.KILIM_011_00710"/>
<dbReference type="EMBL" id="BAHD01000011">
    <property type="protein sequence ID" value="GAB94798.1"/>
    <property type="molecule type" value="Genomic_DNA"/>
</dbReference>
<reference evidence="3 4" key="1">
    <citation type="submission" date="2012-08" db="EMBL/GenBank/DDBJ databases">
        <title>Whole genome shotgun sequence of Kineosphaera limosa NBRC 100340.</title>
        <authorList>
            <person name="Yoshida I."/>
            <person name="Isaki S."/>
            <person name="Hosoyama A."/>
            <person name="Tsuchikane K."/>
            <person name="Katsumata H."/>
            <person name="Ando Y."/>
            <person name="Ohji S."/>
            <person name="Hamada M."/>
            <person name="Tamura T."/>
            <person name="Yamazoe A."/>
            <person name="Yamazaki S."/>
            <person name="Fujita N."/>
        </authorList>
    </citation>
    <scope>NUCLEOTIDE SEQUENCE [LARGE SCALE GENOMIC DNA]</scope>
    <source>
        <strain evidence="3 4">NBRC 100340</strain>
    </source>
</reference>
<dbReference type="OrthoDB" id="3214694at2"/>
<comment type="caution">
    <text evidence="3">The sequence shown here is derived from an EMBL/GenBank/DDBJ whole genome shotgun (WGS) entry which is preliminary data.</text>
</comment>
<evidence type="ECO:0000256" key="2">
    <source>
        <dbReference type="SAM" id="Phobius"/>
    </source>
</evidence>
<proteinExistence type="predicted"/>
<evidence type="ECO:0000313" key="3">
    <source>
        <dbReference type="EMBL" id="GAB94798.1"/>
    </source>
</evidence>
<sequence length="209" mass="22814">MALPITTLEAVTLTAVVVLLLAWYLTYTAARLHRLHTRVEGSLAALDAQLVRRAEAAVELSNAQVLDPATSLLLASAASDCLDSAADELTNRDWAEGQLAQREALESDLTVTIRHALAFLDQPQAESQAESRAEPRALSRAPGPATTPAAEEDAVRRLRDAHRRAQLARRFYNDAVSDVQRLRATPMVRTFRLAGHAALPRTVEFDDDA</sequence>
<dbReference type="RefSeq" id="WP_006591330.1">
    <property type="nucleotide sequence ID" value="NZ_BAHD01000011.1"/>
</dbReference>
<dbReference type="Proteomes" id="UP000008366">
    <property type="component" value="Unassembled WGS sequence"/>
</dbReference>
<evidence type="ECO:0008006" key="5">
    <source>
        <dbReference type="Google" id="ProtNLM"/>
    </source>
</evidence>
<protein>
    <recommendedName>
        <fullName evidence="5">LemA family protein</fullName>
    </recommendedName>
</protein>
<keyword evidence="2" id="KW-1133">Transmembrane helix</keyword>
<feature type="transmembrane region" description="Helical" evidence="2">
    <location>
        <begin position="6"/>
        <end position="25"/>
    </location>
</feature>
<accession>K6VF63</accession>
<keyword evidence="2" id="KW-0812">Transmembrane</keyword>
<dbReference type="eggNOG" id="COG1704">
    <property type="taxonomic scope" value="Bacteria"/>
</dbReference>
<organism evidence="3 4">
    <name type="scientific">Kineosphaera limosa NBRC 100340</name>
    <dbReference type="NCBI Taxonomy" id="1184609"/>
    <lineage>
        <taxon>Bacteria</taxon>
        <taxon>Bacillati</taxon>
        <taxon>Actinomycetota</taxon>
        <taxon>Actinomycetes</taxon>
        <taxon>Micrococcales</taxon>
        <taxon>Dermatophilaceae</taxon>
        <taxon>Kineosphaera</taxon>
    </lineage>
</organism>
<evidence type="ECO:0000256" key="1">
    <source>
        <dbReference type="SAM" id="MobiDB-lite"/>
    </source>
</evidence>
<evidence type="ECO:0000313" key="4">
    <source>
        <dbReference type="Proteomes" id="UP000008366"/>
    </source>
</evidence>
<gene>
    <name evidence="3" type="ORF">KILIM_011_00710</name>
</gene>
<keyword evidence="2" id="KW-0472">Membrane</keyword>